<dbReference type="PANTHER" id="PTHR43671">
    <property type="entry name" value="SERINE/THREONINE-PROTEIN KINASE NEK"/>
    <property type="match status" value="1"/>
</dbReference>
<dbReference type="EMBL" id="FOIJ01000006">
    <property type="protein sequence ID" value="SET98557.1"/>
    <property type="molecule type" value="Genomic_DNA"/>
</dbReference>
<evidence type="ECO:0000256" key="2">
    <source>
        <dbReference type="ARBA" id="ARBA00012513"/>
    </source>
</evidence>
<comment type="similarity">
    <text evidence="1">Belongs to the protein kinase superfamily. NEK Ser/Thr protein kinase family. NIMA subfamily.</text>
</comment>
<evidence type="ECO:0000256" key="7">
    <source>
        <dbReference type="PROSITE-ProRule" id="PRU10141"/>
    </source>
</evidence>
<feature type="binding site" evidence="7">
    <location>
        <position position="46"/>
    </location>
    <ligand>
        <name>ATP</name>
        <dbReference type="ChEBI" id="CHEBI:30616"/>
    </ligand>
</feature>
<evidence type="ECO:0000256" key="4">
    <source>
        <dbReference type="ARBA" id="ARBA00022741"/>
    </source>
</evidence>
<dbReference type="GO" id="GO:0004674">
    <property type="term" value="F:protein serine/threonine kinase activity"/>
    <property type="evidence" value="ECO:0007669"/>
    <property type="project" value="UniProtKB-KW"/>
</dbReference>
<dbReference type="InterPro" id="IPR000719">
    <property type="entry name" value="Prot_kinase_dom"/>
</dbReference>
<dbReference type="CDD" id="cd14014">
    <property type="entry name" value="STKc_PknB_like"/>
    <property type="match status" value="1"/>
</dbReference>
<evidence type="ECO:0000313" key="10">
    <source>
        <dbReference type="EMBL" id="SET98557.1"/>
    </source>
</evidence>
<dbReference type="GO" id="GO:0005524">
    <property type="term" value="F:ATP binding"/>
    <property type="evidence" value="ECO:0007669"/>
    <property type="project" value="UniProtKB-UniRule"/>
</dbReference>
<feature type="region of interest" description="Disordered" evidence="8">
    <location>
        <begin position="374"/>
        <end position="463"/>
    </location>
</feature>
<keyword evidence="10" id="KW-0723">Serine/threonine-protein kinase</keyword>
<dbReference type="EC" id="2.7.11.1" evidence="2"/>
<evidence type="ECO:0000256" key="3">
    <source>
        <dbReference type="ARBA" id="ARBA00022679"/>
    </source>
</evidence>
<keyword evidence="11" id="KW-1185">Reference proteome</keyword>
<feature type="region of interest" description="Disordered" evidence="8">
    <location>
        <begin position="622"/>
        <end position="641"/>
    </location>
</feature>
<evidence type="ECO:0000259" key="9">
    <source>
        <dbReference type="PROSITE" id="PS50011"/>
    </source>
</evidence>
<dbReference type="Pfam" id="PF00069">
    <property type="entry name" value="Pkinase"/>
    <property type="match status" value="1"/>
</dbReference>
<feature type="domain" description="Protein kinase" evidence="9">
    <location>
        <begin position="19"/>
        <end position="289"/>
    </location>
</feature>
<evidence type="ECO:0000256" key="8">
    <source>
        <dbReference type="SAM" id="MobiDB-lite"/>
    </source>
</evidence>
<dbReference type="InterPro" id="IPR011009">
    <property type="entry name" value="Kinase-like_dom_sf"/>
</dbReference>
<evidence type="ECO:0000256" key="5">
    <source>
        <dbReference type="ARBA" id="ARBA00022777"/>
    </source>
</evidence>
<dbReference type="PROSITE" id="PS50011">
    <property type="entry name" value="PROTEIN_KINASE_DOM"/>
    <property type="match status" value="1"/>
</dbReference>
<feature type="compositionally biased region" description="Basic and acidic residues" evidence="8">
    <location>
        <begin position="630"/>
        <end position="641"/>
    </location>
</feature>
<dbReference type="SUPFAM" id="SSF56112">
    <property type="entry name" value="Protein kinase-like (PK-like)"/>
    <property type="match status" value="1"/>
</dbReference>
<dbReference type="Gene3D" id="3.30.200.20">
    <property type="entry name" value="Phosphorylase Kinase, domain 1"/>
    <property type="match status" value="1"/>
</dbReference>
<feature type="compositionally biased region" description="Low complexity" evidence="8">
    <location>
        <begin position="384"/>
        <end position="395"/>
    </location>
</feature>
<keyword evidence="3" id="KW-0808">Transferase</keyword>
<gene>
    <name evidence="10" type="ORF">SAMN05443639_106172</name>
</gene>
<dbReference type="SMART" id="SM00220">
    <property type="entry name" value="S_TKc"/>
    <property type="match status" value="1"/>
</dbReference>
<dbReference type="PROSITE" id="PS00108">
    <property type="entry name" value="PROTEIN_KINASE_ST"/>
    <property type="match status" value="1"/>
</dbReference>
<dbReference type="AlphaFoldDB" id="A0A1I0IN50"/>
<name>A0A1I0IN50_9BACT</name>
<dbReference type="PANTHER" id="PTHR43671:SF13">
    <property type="entry name" value="SERINE_THREONINE-PROTEIN KINASE NEK2"/>
    <property type="match status" value="1"/>
</dbReference>
<dbReference type="InterPro" id="IPR050660">
    <property type="entry name" value="NEK_Ser/Thr_kinase"/>
</dbReference>
<dbReference type="InterPro" id="IPR017441">
    <property type="entry name" value="Protein_kinase_ATP_BS"/>
</dbReference>
<evidence type="ECO:0000313" key="11">
    <source>
        <dbReference type="Proteomes" id="UP000199181"/>
    </source>
</evidence>
<accession>A0A1I0IN50</accession>
<dbReference type="Proteomes" id="UP000199181">
    <property type="component" value="Unassembled WGS sequence"/>
</dbReference>
<dbReference type="InterPro" id="IPR008271">
    <property type="entry name" value="Ser/Thr_kinase_AS"/>
</dbReference>
<evidence type="ECO:0000256" key="6">
    <source>
        <dbReference type="ARBA" id="ARBA00022840"/>
    </source>
</evidence>
<evidence type="ECO:0000256" key="1">
    <source>
        <dbReference type="ARBA" id="ARBA00010886"/>
    </source>
</evidence>
<keyword evidence="6 7" id="KW-0067">ATP-binding</keyword>
<reference evidence="11" key="1">
    <citation type="submission" date="2016-10" db="EMBL/GenBank/DDBJ databases">
        <authorList>
            <person name="Varghese N."/>
            <person name="Submissions S."/>
        </authorList>
    </citation>
    <scope>NUCLEOTIDE SEQUENCE [LARGE SCALE GENOMIC DNA]</scope>
    <source>
        <strain evidence="11">DSM 16858</strain>
    </source>
</reference>
<organism evidence="10 11">
    <name type="scientific">Stigmatella erecta</name>
    <dbReference type="NCBI Taxonomy" id="83460"/>
    <lineage>
        <taxon>Bacteria</taxon>
        <taxon>Pseudomonadati</taxon>
        <taxon>Myxococcota</taxon>
        <taxon>Myxococcia</taxon>
        <taxon>Myxococcales</taxon>
        <taxon>Cystobacterineae</taxon>
        <taxon>Archangiaceae</taxon>
        <taxon>Stigmatella</taxon>
    </lineage>
</organism>
<sequence length="641" mass="69975">MIALMRSKGLPAGTMIDGWKVVRALGGGGFGAVLLVEKDGKLFALKFALHREASRDDKRTHARTLRELAILLTVVHPNIIKPHGYGKYPDARKGNVFVVLDYVEGWTLAQWVERKHPTAKEIIRVFRKIAAALAYLHARGILHRDLKLSNVLIRKSDGEPIIIDFGCAIHAHAEELTDFPIPPGTPRYHPPQVFRFARENKNKPGARYPFQVADELFALGVMFYEVLTEPRPTEEDGKPVLNSLREVPASPRVKNSRVPEALSALVMDLLEREPENRPESAEAVERELAELEEHKGQEYAAPVHSPSEQRAPPEDADLIQLPKTERRGMAARLALHVGALTARVLRSRKELAMGGAVAAAVLTAALALWLSPREQRTPPPETHAPLVASAPSASPTAPPASPVGTDAQGMKAPAESTPPTGQVVDPEPAAPAAEQKEGSTVTTEKPDAFKQAPTARAQKQQRSAPTAEFLAWCKSFAIVGTVAAVAAACPGAQVRPEPFECPAGAWELMDKEWKWSDLGVRVLLDDRFKEVGDAWLQSGPVVGVSLQDTQETRSKKPVPVGTRFIGHLWVVPEPSRSGKPGHVVVRYDRVEFPNGDKAPVCLLAGGDRTLPVEELKDGTGRVTGMVGRARPVERWKPERPE</sequence>
<dbReference type="PROSITE" id="PS00107">
    <property type="entry name" value="PROTEIN_KINASE_ATP"/>
    <property type="match status" value="1"/>
</dbReference>
<dbReference type="Gene3D" id="1.10.510.10">
    <property type="entry name" value="Transferase(Phosphotransferase) domain 1"/>
    <property type="match status" value="1"/>
</dbReference>
<protein>
    <recommendedName>
        <fullName evidence="2">non-specific serine/threonine protein kinase</fullName>
        <ecNumber evidence="2">2.7.11.1</ecNumber>
    </recommendedName>
</protein>
<keyword evidence="5 10" id="KW-0418">Kinase</keyword>
<keyword evidence="4 7" id="KW-0547">Nucleotide-binding</keyword>
<proteinExistence type="inferred from homology"/>